<evidence type="ECO:0000256" key="2">
    <source>
        <dbReference type="ARBA" id="ARBA00015560"/>
    </source>
</evidence>
<reference evidence="5" key="1">
    <citation type="journal article" date="2021" name="G3 (Bethesda)">
        <title>Chromosome assembled and annotated genome sequence of Aspergillus flavus NRRL 3357.</title>
        <authorList>
            <person name="Skerker J.M."/>
            <person name="Pianalto K.M."/>
            <person name="Mondo S.J."/>
            <person name="Yang K."/>
            <person name="Arkin A.P."/>
            <person name="Keller N.P."/>
            <person name="Grigoriev I.V."/>
            <person name="Louise Glass N.L."/>
        </authorList>
    </citation>
    <scope>NUCLEOTIDE SEQUENCE [LARGE SCALE GENOMIC DNA]</scope>
    <source>
        <strain evidence="5">ATCC 200026 / FGSC A1120 / IAM 13836 / NRRL 3357 / JCM 12722 / SRRC 167</strain>
    </source>
</reference>
<protein>
    <recommendedName>
        <fullName evidence="2">Fucose-specific lectin</fullName>
    </recommendedName>
</protein>
<name>A0A7U2R294_ASPFN</name>
<comment type="similarity">
    <text evidence="1">Belongs to the fungal fucose-specific lectin family.</text>
</comment>
<sequence>MVWPGGGWSAGGNLGKALPGTSIGVTASEGPGAGHEIRVYVQHGNKDIVQKCWSVGQCWWSMDNVVDPTHLVAVLSQLHNLVVVAKFTSVSTGLAITPTSGTGAMTRAMNGKTIQGIDLAAICWSGTEVRMYYQAGNTPFGITEWQLGKGNHSVGGGTGQDLLPPA</sequence>
<dbReference type="Pfam" id="PF07938">
    <property type="entry name" value="Fungal_lectin"/>
    <property type="match status" value="1"/>
</dbReference>
<keyword evidence="3" id="KW-0430">Lectin</keyword>
<gene>
    <name evidence="4" type="ORF">F9C07_2214960</name>
</gene>
<keyword evidence="5" id="KW-1185">Reference proteome</keyword>
<dbReference type="GO" id="GO:0030246">
    <property type="term" value="F:carbohydrate binding"/>
    <property type="evidence" value="ECO:0007669"/>
    <property type="project" value="UniProtKB-KW"/>
</dbReference>
<dbReference type="AlphaFoldDB" id="A0A7U2R294"/>
<dbReference type="SUPFAM" id="SSF89372">
    <property type="entry name" value="Fucose-specific lectin"/>
    <property type="match status" value="1"/>
</dbReference>
<dbReference type="Gene3D" id="2.120.10.70">
    <property type="entry name" value="Fucose-specific lectin"/>
    <property type="match status" value="1"/>
</dbReference>
<evidence type="ECO:0000313" key="4">
    <source>
        <dbReference type="EMBL" id="QRD93448.1"/>
    </source>
</evidence>
<dbReference type="Proteomes" id="UP000596276">
    <property type="component" value="Chromosome 6"/>
</dbReference>
<evidence type="ECO:0000256" key="1">
    <source>
        <dbReference type="ARBA" id="ARBA00009042"/>
    </source>
</evidence>
<dbReference type="EMBL" id="CP044623">
    <property type="protein sequence ID" value="QRD93448.1"/>
    <property type="molecule type" value="Genomic_DNA"/>
</dbReference>
<evidence type="ECO:0000256" key="3">
    <source>
        <dbReference type="ARBA" id="ARBA00022734"/>
    </source>
</evidence>
<accession>A0A7U2R294</accession>
<proteinExistence type="inferred from homology"/>
<evidence type="ECO:0000313" key="5">
    <source>
        <dbReference type="Proteomes" id="UP000596276"/>
    </source>
</evidence>
<dbReference type="InterPro" id="IPR012475">
    <property type="entry name" value="Fungal_lectin"/>
</dbReference>
<dbReference type="VEuPathDB" id="FungiDB:F9C07_2214960"/>
<organism evidence="4 5">
    <name type="scientific">Aspergillus flavus (strain ATCC 200026 / FGSC A1120 / IAM 13836 / NRRL 3357 / JCM 12722 / SRRC 167)</name>
    <dbReference type="NCBI Taxonomy" id="332952"/>
    <lineage>
        <taxon>Eukaryota</taxon>
        <taxon>Fungi</taxon>
        <taxon>Dikarya</taxon>
        <taxon>Ascomycota</taxon>
        <taxon>Pezizomycotina</taxon>
        <taxon>Eurotiomycetes</taxon>
        <taxon>Eurotiomycetidae</taxon>
        <taxon>Eurotiales</taxon>
        <taxon>Aspergillaceae</taxon>
        <taxon>Aspergillus</taxon>
        <taxon>Aspergillus subgen. Circumdati</taxon>
    </lineage>
</organism>